<keyword evidence="2" id="KW-0808">Transferase</keyword>
<protein>
    <submittedName>
        <fullName evidence="2">Serine kinase</fullName>
    </submittedName>
</protein>
<sequence length="142" mass="14679">MNLRQFTAVAIGGRALLLDGPPGAGKSTLALQLIDRGAVLVGDDGIAIERRGDAVWAAPPPATRGLLELRGIGIASLPACEAPVALILRLGIDGPRLVERAEMAGIEGVPIPALPFDAHHSAAALRAEHALAMHGLPRYAPR</sequence>
<keyword evidence="3" id="KW-1185">Reference proteome</keyword>
<reference evidence="2 3" key="1">
    <citation type="submission" date="2019-12" db="EMBL/GenBank/DDBJ databases">
        <title>Genomic-based taxomic classification of the family Erythrobacteraceae.</title>
        <authorList>
            <person name="Xu L."/>
        </authorList>
    </citation>
    <scope>NUCLEOTIDE SEQUENCE [LARGE SCALE GENOMIC DNA]</scope>
    <source>
        <strain evidence="2 3">100921-2</strain>
    </source>
</reference>
<evidence type="ECO:0000259" key="1">
    <source>
        <dbReference type="Pfam" id="PF07475"/>
    </source>
</evidence>
<dbReference type="InterPro" id="IPR027417">
    <property type="entry name" value="P-loop_NTPase"/>
</dbReference>
<accession>A0A6I4TBU7</accession>
<feature type="domain" description="HPr kinase/phosphorylase C-terminal" evidence="1">
    <location>
        <begin position="9"/>
        <end position="75"/>
    </location>
</feature>
<name>A0A6I4TBU7_9SPHN</name>
<dbReference type="AlphaFoldDB" id="A0A6I4TBU7"/>
<dbReference type="GO" id="GO:0000155">
    <property type="term" value="F:phosphorelay sensor kinase activity"/>
    <property type="evidence" value="ECO:0007669"/>
    <property type="project" value="InterPro"/>
</dbReference>
<dbReference type="SUPFAM" id="SSF53795">
    <property type="entry name" value="PEP carboxykinase-like"/>
    <property type="match status" value="1"/>
</dbReference>
<proteinExistence type="predicted"/>
<comment type="caution">
    <text evidence="2">The sequence shown here is derived from an EMBL/GenBank/DDBJ whole genome shotgun (WGS) entry which is preliminary data.</text>
</comment>
<dbReference type="GO" id="GO:0005524">
    <property type="term" value="F:ATP binding"/>
    <property type="evidence" value="ECO:0007669"/>
    <property type="project" value="InterPro"/>
</dbReference>
<gene>
    <name evidence="2" type="ORF">GRI40_04700</name>
</gene>
<organism evidence="2 3">
    <name type="scientific">Tsuneonella aeria</name>
    <dbReference type="NCBI Taxonomy" id="1837929"/>
    <lineage>
        <taxon>Bacteria</taxon>
        <taxon>Pseudomonadati</taxon>
        <taxon>Pseudomonadota</taxon>
        <taxon>Alphaproteobacteria</taxon>
        <taxon>Sphingomonadales</taxon>
        <taxon>Erythrobacteraceae</taxon>
        <taxon>Tsuneonella</taxon>
    </lineage>
</organism>
<keyword evidence="2" id="KW-0418">Kinase</keyword>
<dbReference type="RefSeq" id="WP_160610272.1">
    <property type="nucleotide sequence ID" value="NZ_WTZA01000001.1"/>
</dbReference>
<dbReference type="CDD" id="cd01918">
    <property type="entry name" value="HprK_C"/>
    <property type="match status" value="1"/>
</dbReference>
<dbReference type="OrthoDB" id="8326226at2"/>
<dbReference type="Proteomes" id="UP000439522">
    <property type="component" value="Unassembled WGS sequence"/>
</dbReference>
<dbReference type="Pfam" id="PF07475">
    <property type="entry name" value="Hpr_kinase_C"/>
    <property type="match status" value="1"/>
</dbReference>
<evidence type="ECO:0000313" key="3">
    <source>
        <dbReference type="Proteomes" id="UP000439522"/>
    </source>
</evidence>
<dbReference type="EMBL" id="WTZA01000001">
    <property type="protein sequence ID" value="MXO74523.1"/>
    <property type="molecule type" value="Genomic_DNA"/>
</dbReference>
<dbReference type="Gene3D" id="3.40.50.300">
    <property type="entry name" value="P-loop containing nucleotide triphosphate hydrolases"/>
    <property type="match status" value="1"/>
</dbReference>
<dbReference type="InterPro" id="IPR011104">
    <property type="entry name" value="Hpr_kin/Pase_C"/>
</dbReference>
<evidence type="ECO:0000313" key="2">
    <source>
        <dbReference type="EMBL" id="MXO74523.1"/>
    </source>
</evidence>
<dbReference type="GO" id="GO:0006109">
    <property type="term" value="P:regulation of carbohydrate metabolic process"/>
    <property type="evidence" value="ECO:0007669"/>
    <property type="project" value="InterPro"/>
</dbReference>